<dbReference type="InterPro" id="IPR013025">
    <property type="entry name" value="Ribosomal_uL23-like"/>
</dbReference>
<dbReference type="FunFam" id="3.30.70.330:FF:000001">
    <property type="entry name" value="50S ribosomal protein L23"/>
    <property type="match status" value="1"/>
</dbReference>
<dbReference type="Proteomes" id="UP000012179">
    <property type="component" value="Chromosome"/>
</dbReference>
<comment type="similarity">
    <text evidence="1 6">Belongs to the universal ribosomal protein uL23 family.</text>
</comment>
<dbReference type="RefSeq" id="WP_004180984.1">
    <property type="nucleotide sequence ID" value="NZ_CP021106.3"/>
</dbReference>
<evidence type="ECO:0000256" key="3">
    <source>
        <dbReference type="ARBA" id="ARBA00022884"/>
    </source>
</evidence>
<keyword evidence="2 6" id="KW-0699">rRNA-binding</keyword>
<dbReference type="GO" id="GO:0005840">
    <property type="term" value="C:ribosome"/>
    <property type="evidence" value="ECO:0007669"/>
    <property type="project" value="UniProtKB-KW"/>
</dbReference>
<dbReference type="GO" id="GO:1990904">
    <property type="term" value="C:ribonucleoprotein complex"/>
    <property type="evidence" value="ECO:0007669"/>
    <property type="project" value="UniProtKB-KW"/>
</dbReference>
<protein>
    <recommendedName>
        <fullName evidence="6">Large ribosomal subunit protein uL23</fullName>
    </recommendedName>
</protein>
<dbReference type="SUPFAM" id="SSF54189">
    <property type="entry name" value="Ribosomal proteins S24e, L23 and L15e"/>
    <property type="match status" value="1"/>
</dbReference>
<dbReference type="Gene3D" id="3.30.70.330">
    <property type="match status" value="1"/>
</dbReference>
<evidence type="ECO:0000313" key="7">
    <source>
        <dbReference type="EMBL" id="ARO87371.1"/>
    </source>
</evidence>
<reference evidence="7 8" key="1">
    <citation type="journal article" date="2015" name="Int. J. Syst. Evol. Microbiol.">
        <title>Nitrosospira lacus sp. nov., a psychrotolerant, ammonia-oxidizing bacterium from sandy lake sediment.</title>
        <authorList>
            <person name="Urakawa H."/>
            <person name="Garcia J.C."/>
            <person name="Nielsen J.L."/>
            <person name="Le V.Q."/>
            <person name="Kozlowski J.A."/>
            <person name="Stein L.Y."/>
            <person name="Lim C.K."/>
            <person name="Pommerening-Roser A."/>
            <person name="Martens-Habbena W."/>
            <person name="Stahl D.A."/>
            <person name="Klotz M.G."/>
        </authorList>
    </citation>
    <scope>NUCLEOTIDE SEQUENCE [LARGE SCALE GENOMIC DNA]</scope>
    <source>
        <strain evidence="7 8">APG3</strain>
    </source>
</reference>
<comment type="function">
    <text evidence="6">One of the early assembly proteins it binds 23S rRNA. One of the proteins that surrounds the polypeptide exit tunnel on the outside of the ribosome. Forms the main docking site for trigger factor binding to the ribosome.</text>
</comment>
<dbReference type="eggNOG" id="COG0089">
    <property type="taxonomic scope" value="Bacteria"/>
</dbReference>
<evidence type="ECO:0000313" key="8">
    <source>
        <dbReference type="Proteomes" id="UP000012179"/>
    </source>
</evidence>
<dbReference type="OrthoDB" id="9793353at2"/>
<dbReference type="AlphaFoldDB" id="A0A1W6SNL1"/>
<evidence type="ECO:0000256" key="5">
    <source>
        <dbReference type="ARBA" id="ARBA00023274"/>
    </source>
</evidence>
<dbReference type="Pfam" id="PF00276">
    <property type="entry name" value="Ribosomal_L23"/>
    <property type="match status" value="1"/>
</dbReference>
<gene>
    <name evidence="6" type="primary">rplW</name>
    <name evidence="7" type="ORF">EBAPG3_006075</name>
</gene>
<sequence>MSAQTFNPERLMQVILAPQISEKATYIAEKHNQVIFRVIPDATKAEIKAAVELMWKAQNIEVESVQVANVKGKEKRFGRFMGRRSNWKKAYVSIKSGQEINFSEIAQGEAK</sequence>
<dbReference type="GO" id="GO:0003735">
    <property type="term" value="F:structural constituent of ribosome"/>
    <property type="evidence" value="ECO:0007669"/>
    <property type="project" value="InterPro"/>
</dbReference>
<dbReference type="HAMAP" id="MF_01369_B">
    <property type="entry name" value="Ribosomal_uL23_B"/>
    <property type="match status" value="1"/>
</dbReference>
<evidence type="ECO:0000256" key="2">
    <source>
        <dbReference type="ARBA" id="ARBA00022730"/>
    </source>
</evidence>
<keyword evidence="5 6" id="KW-0687">Ribonucleoprotein</keyword>
<accession>A0A1W6SNL1</accession>
<dbReference type="GO" id="GO:0019843">
    <property type="term" value="F:rRNA binding"/>
    <property type="evidence" value="ECO:0007669"/>
    <property type="project" value="UniProtKB-UniRule"/>
</dbReference>
<keyword evidence="4 6" id="KW-0689">Ribosomal protein</keyword>
<comment type="subunit">
    <text evidence="6">Part of the 50S ribosomal subunit. Contacts protein L29, and trigger factor when it is bound to the ribosome.</text>
</comment>
<organism evidence="7 8">
    <name type="scientific">Nitrosospira lacus</name>
    <dbReference type="NCBI Taxonomy" id="1288494"/>
    <lineage>
        <taxon>Bacteria</taxon>
        <taxon>Pseudomonadati</taxon>
        <taxon>Pseudomonadota</taxon>
        <taxon>Betaproteobacteria</taxon>
        <taxon>Nitrosomonadales</taxon>
        <taxon>Nitrosomonadaceae</taxon>
        <taxon>Nitrosospira</taxon>
    </lineage>
</organism>
<dbReference type="InterPro" id="IPR012677">
    <property type="entry name" value="Nucleotide-bd_a/b_plait_sf"/>
</dbReference>
<evidence type="ECO:0000256" key="4">
    <source>
        <dbReference type="ARBA" id="ARBA00022980"/>
    </source>
</evidence>
<dbReference type="NCBIfam" id="NF004359">
    <property type="entry name" value="PRK05738.1-3"/>
    <property type="match status" value="1"/>
</dbReference>
<proteinExistence type="inferred from homology"/>
<dbReference type="KEGG" id="nlc:EBAPG3_006075"/>
<dbReference type="PANTHER" id="PTHR11620">
    <property type="entry name" value="60S RIBOSOMAL PROTEIN L23A"/>
    <property type="match status" value="1"/>
</dbReference>
<evidence type="ECO:0000256" key="1">
    <source>
        <dbReference type="ARBA" id="ARBA00006700"/>
    </source>
</evidence>
<dbReference type="NCBIfam" id="NF004363">
    <property type="entry name" value="PRK05738.2-4"/>
    <property type="match status" value="1"/>
</dbReference>
<keyword evidence="3 6" id="KW-0694">RNA-binding</keyword>
<keyword evidence="8" id="KW-1185">Reference proteome</keyword>
<evidence type="ECO:0000256" key="6">
    <source>
        <dbReference type="HAMAP-Rule" id="MF_01369"/>
    </source>
</evidence>
<dbReference type="InterPro" id="IPR012678">
    <property type="entry name" value="Ribosomal_uL23/eL15/eS24_sf"/>
</dbReference>
<dbReference type="GO" id="GO:0006412">
    <property type="term" value="P:translation"/>
    <property type="evidence" value="ECO:0007669"/>
    <property type="project" value="UniProtKB-UniRule"/>
</dbReference>
<name>A0A1W6SNL1_9PROT</name>
<dbReference type="EMBL" id="CP021106">
    <property type="protein sequence ID" value="ARO87371.1"/>
    <property type="molecule type" value="Genomic_DNA"/>
</dbReference>